<protein>
    <submittedName>
        <fullName evidence="2">Clavesin-2</fullName>
    </submittedName>
</protein>
<organism evidence="2 3">
    <name type="scientific">Stegodyphus mimosarum</name>
    <name type="common">African social velvet spider</name>
    <dbReference type="NCBI Taxonomy" id="407821"/>
    <lineage>
        <taxon>Eukaryota</taxon>
        <taxon>Metazoa</taxon>
        <taxon>Ecdysozoa</taxon>
        <taxon>Arthropoda</taxon>
        <taxon>Chelicerata</taxon>
        <taxon>Arachnida</taxon>
        <taxon>Araneae</taxon>
        <taxon>Araneomorphae</taxon>
        <taxon>Entelegynae</taxon>
        <taxon>Eresoidea</taxon>
        <taxon>Eresidae</taxon>
        <taxon>Stegodyphus</taxon>
    </lineage>
</organism>
<dbReference type="AlphaFoldDB" id="A0A087UWX4"/>
<gene>
    <name evidence="2" type="ORF">X975_15596</name>
</gene>
<keyword evidence="3" id="KW-1185">Reference proteome</keyword>
<dbReference type="Gene3D" id="3.40.525.10">
    <property type="entry name" value="CRAL-TRIO lipid binding domain"/>
    <property type="match status" value="1"/>
</dbReference>
<evidence type="ECO:0000313" key="3">
    <source>
        <dbReference type="Proteomes" id="UP000054359"/>
    </source>
</evidence>
<dbReference type="GO" id="GO:0016020">
    <property type="term" value="C:membrane"/>
    <property type="evidence" value="ECO:0007669"/>
    <property type="project" value="TreeGrafter"/>
</dbReference>
<dbReference type="STRING" id="407821.A0A087UWX4"/>
<dbReference type="EMBL" id="KK122067">
    <property type="protein sequence ID" value="KFM81863.1"/>
    <property type="molecule type" value="Genomic_DNA"/>
</dbReference>
<sequence length="200" mass="23316">MDFLPLSLQHLTQEMEEKAYTELGETPQTKKKALEELKKLILRYRNFETSTLEELAATIMMMGLMLIHTEVSQVCGFVMIWDWKNFSFEDFNKVSFYRAAHYAYDILGCTPFRLRSIHVVNAPSFFNIFYNIIKVLFPKKIISRVFVHRSDLTELHKHVPPELLPEELGGTLGPLNNQEYIEHFLNQADCIEKLVNSGIK</sequence>
<dbReference type="GO" id="GO:1902936">
    <property type="term" value="F:phosphatidylinositol bisphosphate binding"/>
    <property type="evidence" value="ECO:0007669"/>
    <property type="project" value="TreeGrafter"/>
</dbReference>
<dbReference type="OMA" id="MENECAF"/>
<evidence type="ECO:0000313" key="2">
    <source>
        <dbReference type="EMBL" id="KFM81863.1"/>
    </source>
</evidence>
<dbReference type="PANTHER" id="PTHR10174">
    <property type="entry name" value="ALPHA-TOCOPHEROL TRANSFER PROTEIN-RELATED"/>
    <property type="match status" value="1"/>
</dbReference>
<dbReference type="InterPro" id="IPR036865">
    <property type="entry name" value="CRAL-TRIO_dom_sf"/>
</dbReference>
<evidence type="ECO:0000259" key="1">
    <source>
        <dbReference type="PROSITE" id="PS50191"/>
    </source>
</evidence>
<dbReference type="Gene3D" id="1.20.5.1200">
    <property type="entry name" value="Alpha-tocopherol transfer"/>
    <property type="match status" value="1"/>
</dbReference>
<dbReference type="Proteomes" id="UP000054359">
    <property type="component" value="Unassembled WGS sequence"/>
</dbReference>
<dbReference type="SMART" id="SM00516">
    <property type="entry name" value="SEC14"/>
    <property type="match status" value="1"/>
</dbReference>
<feature type="domain" description="CRAL-TRIO" evidence="1">
    <location>
        <begin position="1"/>
        <end position="176"/>
    </location>
</feature>
<dbReference type="PROSITE" id="PS50191">
    <property type="entry name" value="CRAL_TRIO"/>
    <property type="match status" value="1"/>
</dbReference>
<dbReference type="PANTHER" id="PTHR10174:SF208">
    <property type="entry name" value="CRAL-TRIO DOMAIN-CONTAINING PROTEIN DDB_G0278031"/>
    <property type="match status" value="1"/>
</dbReference>
<name>A0A087UWX4_STEMI</name>
<dbReference type="OrthoDB" id="75724at2759"/>
<proteinExistence type="predicted"/>
<accession>A0A087UWX4</accession>
<feature type="non-terminal residue" evidence="2">
    <location>
        <position position="200"/>
    </location>
</feature>
<dbReference type="Pfam" id="PF00650">
    <property type="entry name" value="CRAL_TRIO"/>
    <property type="match status" value="1"/>
</dbReference>
<dbReference type="SUPFAM" id="SSF52087">
    <property type="entry name" value="CRAL/TRIO domain"/>
    <property type="match status" value="1"/>
</dbReference>
<dbReference type="InterPro" id="IPR001251">
    <property type="entry name" value="CRAL-TRIO_dom"/>
</dbReference>
<dbReference type="CDD" id="cd00170">
    <property type="entry name" value="SEC14"/>
    <property type="match status" value="1"/>
</dbReference>
<reference evidence="2 3" key="1">
    <citation type="submission" date="2013-11" db="EMBL/GenBank/DDBJ databases">
        <title>Genome sequencing of Stegodyphus mimosarum.</title>
        <authorList>
            <person name="Bechsgaard J."/>
        </authorList>
    </citation>
    <scope>NUCLEOTIDE SEQUENCE [LARGE SCALE GENOMIC DNA]</scope>
</reference>